<dbReference type="Pfam" id="PF13456">
    <property type="entry name" value="RVT_3"/>
    <property type="match status" value="1"/>
</dbReference>
<evidence type="ECO:0000313" key="2">
    <source>
        <dbReference type="EnsemblPlants" id="cds.evm.model.06.1344"/>
    </source>
</evidence>
<keyword evidence="3" id="KW-1185">Reference proteome</keyword>
<reference evidence="2" key="1">
    <citation type="submission" date="2018-11" db="EMBL/GenBank/DDBJ databases">
        <authorList>
            <person name="Grassa J C."/>
        </authorList>
    </citation>
    <scope>NUCLEOTIDE SEQUENCE [LARGE SCALE GENOMIC DNA]</scope>
</reference>
<dbReference type="InterPro" id="IPR036397">
    <property type="entry name" value="RNaseH_sf"/>
</dbReference>
<dbReference type="AlphaFoldDB" id="A0A803PU25"/>
<organism evidence="2 3">
    <name type="scientific">Cannabis sativa</name>
    <name type="common">Hemp</name>
    <name type="synonym">Marijuana</name>
    <dbReference type="NCBI Taxonomy" id="3483"/>
    <lineage>
        <taxon>Eukaryota</taxon>
        <taxon>Viridiplantae</taxon>
        <taxon>Streptophyta</taxon>
        <taxon>Embryophyta</taxon>
        <taxon>Tracheophyta</taxon>
        <taxon>Spermatophyta</taxon>
        <taxon>Magnoliopsida</taxon>
        <taxon>eudicotyledons</taxon>
        <taxon>Gunneridae</taxon>
        <taxon>Pentapetalae</taxon>
        <taxon>rosids</taxon>
        <taxon>fabids</taxon>
        <taxon>Rosales</taxon>
        <taxon>Cannabaceae</taxon>
        <taxon>Cannabis</taxon>
    </lineage>
</organism>
<dbReference type="InterPro" id="IPR052929">
    <property type="entry name" value="RNase_H-like_EbsB-rel"/>
</dbReference>
<dbReference type="Proteomes" id="UP000596661">
    <property type="component" value="Chromosome 6"/>
</dbReference>
<accession>A0A803PU25</accession>
<dbReference type="InterPro" id="IPR044730">
    <property type="entry name" value="RNase_H-like_dom_plant"/>
</dbReference>
<feature type="domain" description="RNase H type-1" evidence="1">
    <location>
        <begin position="50"/>
        <end position="165"/>
    </location>
</feature>
<dbReference type="Gene3D" id="3.30.420.10">
    <property type="entry name" value="Ribonuclease H-like superfamily/Ribonuclease H"/>
    <property type="match status" value="1"/>
</dbReference>
<dbReference type="GO" id="GO:0003676">
    <property type="term" value="F:nucleic acid binding"/>
    <property type="evidence" value="ECO:0007669"/>
    <property type="project" value="InterPro"/>
</dbReference>
<reference evidence="2" key="2">
    <citation type="submission" date="2021-03" db="UniProtKB">
        <authorList>
            <consortium name="EnsemblPlants"/>
        </authorList>
    </citation>
    <scope>IDENTIFICATION</scope>
</reference>
<evidence type="ECO:0000313" key="3">
    <source>
        <dbReference type="Proteomes" id="UP000596661"/>
    </source>
</evidence>
<evidence type="ECO:0000259" key="1">
    <source>
        <dbReference type="Pfam" id="PF13456"/>
    </source>
</evidence>
<dbReference type="EMBL" id="UZAU01000604">
    <property type="status" value="NOT_ANNOTATED_CDS"/>
    <property type="molecule type" value="Genomic_DNA"/>
</dbReference>
<sequence>MTVVLFHTNRRLMEMLNLCNQENSQNQYSLQPPPGWTFCNTDIAIGDNFSVGAAIFRNDQGRVFHACTKRFSYSDALAGEVAALSWGAESAKAMAINNIVFLSDLAEAVKAVCCSKLQDRSTMLHHNIQDLVYLFLDSANLLGLWEASWIPRTNNGVAHSVAKWALDTNQFGTIDLSSFDSSLLSP</sequence>
<dbReference type="InterPro" id="IPR002156">
    <property type="entry name" value="RNaseH_domain"/>
</dbReference>
<protein>
    <recommendedName>
        <fullName evidence="1">RNase H type-1 domain-containing protein</fullName>
    </recommendedName>
</protein>
<name>A0A803PU25_CANSA</name>
<dbReference type="PANTHER" id="PTHR47074:SF48">
    <property type="entry name" value="POLYNUCLEOTIDYL TRANSFERASE, RIBONUCLEASE H-LIKE SUPERFAMILY PROTEIN"/>
    <property type="match status" value="1"/>
</dbReference>
<dbReference type="GO" id="GO:0004523">
    <property type="term" value="F:RNA-DNA hybrid ribonuclease activity"/>
    <property type="evidence" value="ECO:0007669"/>
    <property type="project" value="InterPro"/>
</dbReference>
<dbReference type="Gramene" id="evm.model.06.1344">
    <property type="protein sequence ID" value="cds.evm.model.06.1344"/>
    <property type="gene ID" value="evm.TU.06.1344"/>
</dbReference>
<dbReference type="CDD" id="cd06222">
    <property type="entry name" value="RNase_H_like"/>
    <property type="match status" value="1"/>
</dbReference>
<dbReference type="PANTHER" id="PTHR47074">
    <property type="entry name" value="BNAC02G40300D PROTEIN"/>
    <property type="match status" value="1"/>
</dbReference>
<proteinExistence type="predicted"/>
<dbReference type="EnsemblPlants" id="evm.model.06.1344">
    <property type="protein sequence ID" value="cds.evm.model.06.1344"/>
    <property type="gene ID" value="evm.TU.06.1344"/>
</dbReference>